<organism evidence="1 2">
    <name type="scientific">Agrobacterium genomosp. 2 str. CFBP 5494</name>
    <dbReference type="NCBI Taxonomy" id="1183436"/>
    <lineage>
        <taxon>Bacteria</taxon>
        <taxon>Pseudomonadati</taxon>
        <taxon>Pseudomonadota</taxon>
        <taxon>Alphaproteobacteria</taxon>
        <taxon>Hyphomicrobiales</taxon>
        <taxon>Rhizobiaceae</taxon>
        <taxon>Rhizobium/Agrobacterium group</taxon>
        <taxon>Agrobacterium</taxon>
        <taxon>Agrobacterium tumefaciens complex</taxon>
    </lineage>
</organism>
<keyword evidence="2" id="KW-1185">Reference proteome</keyword>
<sequence>MVLAAADAAAFYMAFQKCAHTAMADKGDRPLCIVPVKNSSDGIDNPRLRINCPLPAAKTFLRVSEEPVRRLLKFRWRQETGGGPVVFMHLLDDFYLRSGCLGKDTGGFNRLRLGAANDMAQCQRPRQAACLSRPLGTSFRKPPLRNGNSQIYSDLGVGNVESMHGNRSPKGHGKGIDTLTMRYDRQMTDFLDLPDVRPEYRSTVAPAEYCAR</sequence>
<dbReference type="Proteomes" id="UP000191933">
    <property type="component" value="Unassembled WGS sequence"/>
</dbReference>
<accession>A0A9W5B101</accession>
<evidence type="ECO:0000313" key="2">
    <source>
        <dbReference type="Proteomes" id="UP000191933"/>
    </source>
</evidence>
<reference evidence="1 2" key="1">
    <citation type="submission" date="2016-01" db="EMBL/GenBank/DDBJ databases">
        <authorList>
            <person name="Regsiter A."/>
            <person name="william w."/>
        </authorList>
    </citation>
    <scope>NUCLEOTIDE SEQUENCE [LARGE SCALE GENOMIC DNA]</scope>
    <source>
        <strain evidence="1 2">CFBP 5494</strain>
    </source>
</reference>
<protein>
    <submittedName>
        <fullName evidence="1">Uncharacterized protein</fullName>
    </submittedName>
</protein>
<gene>
    <name evidence="1" type="ORF">AGR2A_Cc30100</name>
</gene>
<dbReference type="EMBL" id="FBVY01000014">
    <property type="protein sequence ID" value="CUW91813.1"/>
    <property type="molecule type" value="Genomic_DNA"/>
</dbReference>
<evidence type="ECO:0000313" key="1">
    <source>
        <dbReference type="EMBL" id="CUW91813.1"/>
    </source>
</evidence>
<proteinExistence type="predicted"/>
<name>A0A9W5B101_9HYPH</name>
<comment type="caution">
    <text evidence="1">The sequence shown here is derived from an EMBL/GenBank/DDBJ whole genome shotgun (WGS) entry which is preliminary data.</text>
</comment>
<dbReference type="AlphaFoldDB" id="A0A9W5B101"/>